<evidence type="ECO:0000259" key="5">
    <source>
        <dbReference type="Pfam" id="PF00535"/>
    </source>
</evidence>
<dbReference type="RefSeq" id="WP_281846040.1">
    <property type="nucleotide sequence ID" value="NZ_BSCH01000048.1"/>
</dbReference>
<dbReference type="GO" id="GO:0016757">
    <property type="term" value="F:glycosyltransferase activity"/>
    <property type="evidence" value="ECO:0007669"/>
    <property type="project" value="UniProtKB-KW"/>
</dbReference>
<dbReference type="PANTHER" id="PTHR43179">
    <property type="entry name" value="RHAMNOSYLTRANSFERASE WBBL"/>
    <property type="match status" value="1"/>
</dbReference>
<reference evidence="6" key="2">
    <citation type="submission" date="2022-11" db="EMBL/GenBank/DDBJ databases">
        <title>Draft genome sequence of Sellimonas catena strain 18CBH55.</title>
        <authorList>
            <person name="Hisatomi A."/>
            <person name="Ohkuma M."/>
            <person name="Sakamoto M."/>
        </authorList>
    </citation>
    <scope>NUCLEOTIDE SEQUENCE</scope>
    <source>
        <strain evidence="6">18CBH55</strain>
    </source>
</reference>
<dbReference type="PANTHER" id="PTHR43179:SF12">
    <property type="entry name" value="GALACTOFURANOSYLTRANSFERASE GLFT2"/>
    <property type="match status" value="1"/>
</dbReference>
<reference evidence="6" key="1">
    <citation type="submission" date="2022-11" db="EMBL/GenBank/DDBJ databases">
        <title>Draft genome sequence of Sellimonas catena strain 18CBH55.</title>
        <authorList>
            <person name="Atsushi H."/>
            <person name="Moriya O."/>
            <person name="Mitsuo S."/>
        </authorList>
    </citation>
    <scope>NUCLEOTIDE SEQUENCE</scope>
    <source>
        <strain evidence="6">18CBH55</strain>
    </source>
</reference>
<reference evidence="6" key="3">
    <citation type="journal article" date="2023" name="Int. J. Syst. Evol. Microbiol.">
        <title>Sellimonas catena sp. nov., isolated from human faeces.</title>
        <authorList>
            <person name="Hisatomi A."/>
            <person name="Ohkuma M."/>
            <person name="Sakamoto M."/>
        </authorList>
    </citation>
    <scope>NUCLEOTIDE SEQUENCE</scope>
    <source>
        <strain evidence="6">18CBH55</strain>
    </source>
</reference>
<evidence type="ECO:0000256" key="1">
    <source>
        <dbReference type="ARBA" id="ARBA00004776"/>
    </source>
</evidence>
<evidence type="ECO:0000313" key="6">
    <source>
        <dbReference type="EMBL" id="GLG92190.1"/>
    </source>
</evidence>
<dbReference type="Gene3D" id="3.90.550.10">
    <property type="entry name" value="Spore Coat Polysaccharide Biosynthesis Protein SpsA, Chain A"/>
    <property type="match status" value="1"/>
</dbReference>
<evidence type="ECO:0000313" key="7">
    <source>
        <dbReference type="Proteomes" id="UP001145094"/>
    </source>
</evidence>
<evidence type="ECO:0000256" key="2">
    <source>
        <dbReference type="ARBA" id="ARBA00006739"/>
    </source>
</evidence>
<sequence>MKINECLHSFVIPYHSNRELLYLNLRLLEQTLPSDIKKEIIIVANNKDKNELELDLPESKYTIIKVNDDILYANAVNMGVNACHGDIVTLCDEDLFYLPHWYEPLFAKLTSSRLIGAVSSKLINPSDNTIQDFGVAFSPYNINHPTLGLPADHRYAAFDRKVQSVCSAVLMTTKHNYQKVGGMDVSMSYLCCDCDYVIKLKEIGLETWVVADSRVYHKGNTSTRNTKISRYSYLAADARSMFYGKNYYKIEIDMDKWIHKVGEMYRSDHEILPQYTMINISSFFSNNWYYETIKNALSIEYYDIYSFNPYERWMKQLQLYDYIPLSFIKHTAPVIYFVDQLKSLRDNKIWVHLRDTSRDIAVDFHGNILSFQDIQKLY</sequence>
<dbReference type="CDD" id="cd00761">
    <property type="entry name" value="Glyco_tranf_GTA_type"/>
    <property type="match status" value="1"/>
</dbReference>
<feature type="domain" description="Glycosyltransferase 2-like" evidence="5">
    <location>
        <begin position="9"/>
        <end position="118"/>
    </location>
</feature>
<dbReference type="Proteomes" id="UP001145094">
    <property type="component" value="Unassembled WGS sequence"/>
</dbReference>
<dbReference type="AlphaFoldDB" id="A0A9W6CH43"/>
<evidence type="ECO:0000256" key="4">
    <source>
        <dbReference type="ARBA" id="ARBA00022679"/>
    </source>
</evidence>
<organism evidence="6 7">
    <name type="scientific">Sellimonas catena</name>
    <dbReference type="NCBI Taxonomy" id="2994035"/>
    <lineage>
        <taxon>Bacteria</taxon>
        <taxon>Bacillati</taxon>
        <taxon>Bacillota</taxon>
        <taxon>Clostridia</taxon>
        <taxon>Lachnospirales</taxon>
        <taxon>Lachnospiraceae</taxon>
        <taxon>Sellimonas</taxon>
    </lineage>
</organism>
<comment type="pathway">
    <text evidence="1">Cell wall biogenesis; cell wall polysaccharide biosynthesis.</text>
</comment>
<dbReference type="EMBL" id="BSCH01000048">
    <property type="protein sequence ID" value="GLG92190.1"/>
    <property type="molecule type" value="Genomic_DNA"/>
</dbReference>
<dbReference type="InterPro" id="IPR029044">
    <property type="entry name" value="Nucleotide-diphossugar_trans"/>
</dbReference>
<name>A0A9W6CH43_9FIRM</name>
<comment type="caution">
    <text evidence="6">The sequence shown here is derived from an EMBL/GenBank/DDBJ whole genome shotgun (WGS) entry which is preliminary data.</text>
</comment>
<proteinExistence type="inferred from homology"/>
<comment type="similarity">
    <text evidence="2">Belongs to the glycosyltransferase 2 family.</text>
</comment>
<dbReference type="Pfam" id="PF00535">
    <property type="entry name" value="Glycos_transf_2"/>
    <property type="match status" value="1"/>
</dbReference>
<accession>A0A9W6CH43</accession>
<protein>
    <recommendedName>
        <fullName evidence="5">Glycosyltransferase 2-like domain-containing protein</fullName>
    </recommendedName>
</protein>
<dbReference type="SUPFAM" id="SSF53448">
    <property type="entry name" value="Nucleotide-diphospho-sugar transferases"/>
    <property type="match status" value="1"/>
</dbReference>
<dbReference type="InterPro" id="IPR001173">
    <property type="entry name" value="Glyco_trans_2-like"/>
</dbReference>
<gene>
    <name evidence="6" type="ORF">Selli2_36180</name>
</gene>
<keyword evidence="4" id="KW-0808">Transferase</keyword>
<keyword evidence="3" id="KW-0328">Glycosyltransferase</keyword>
<evidence type="ECO:0000256" key="3">
    <source>
        <dbReference type="ARBA" id="ARBA00022676"/>
    </source>
</evidence>